<protein>
    <submittedName>
        <fullName evidence="1">Uncharacterized protein</fullName>
    </submittedName>
</protein>
<dbReference type="EMBL" id="JAYKXN010000001">
    <property type="protein sequence ID" value="KAK7317231.1"/>
    <property type="molecule type" value="Genomic_DNA"/>
</dbReference>
<reference evidence="1 2" key="1">
    <citation type="submission" date="2024-01" db="EMBL/GenBank/DDBJ databases">
        <title>The genomes of 5 underutilized Papilionoideae crops provide insights into root nodulation and disease resistance.</title>
        <authorList>
            <person name="Yuan L."/>
        </authorList>
    </citation>
    <scope>NUCLEOTIDE SEQUENCE [LARGE SCALE GENOMIC DNA]</scope>
    <source>
        <strain evidence="1">LY-2023</strain>
        <tissue evidence="1">Leaf</tissue>
    </source>
</reference>
<organism evidence="1 2">
    <name type="scientific">Clitoria ternatea</name>
    <name type="common">Butterfly pea</name>
    <dbReference type="NCBI Taxonomy" id="43366"/>
    <lineage>
        <taxon>Eukaryota</taxon>
        <taxon>Viridiplantae</taxon>
        <taxon>Streptophyta</taxon>
        <taxon>Embryophyta</taxon>
        <taxon>Tracheophyta</taxon>
        <taxon>Spermatophyta</taxon>
        <taxon>Magnoliopsida</taxon>
        <taxon>eudicotyledons</taxon>
        <taxon>Gunneridae</taxon>
        <taxon>Pentapetalae</taxon>
        <taxon>rosids</taxon>
        <taxon>fabids</taxon>
        <taxon>Fabales</taxon>
        <taxon>Fabaceae</taxon>
        <taxon>Papilionoideae</taxon>
        <taxon>50 kb inversion clade</taxon>
        <taxon>NPAAA clade</taxon>
        <taxon>indigoferoid/millettioid clade</taxon>
        <taxon>Phaseoleae</taxon>
        <taxon>Clitoria</taxon>
    </lineage>
</organism>
<dbReference type="AlphaFoldDB" id="A0AAN9KIT9"/>
<accession>A0AAN9KIT9</accession>
<gene>
    <name evidence="1" type="ORF">RJT34_01282</name>
</gene>
<dbReference type="Proteomes" id="UP001359559">
    <property type="component" value="Unassembled WGS sequence"/>
</dbReference>
<sequence>MHLVSYYPQFHNAIKSCSSSKLWNQFLTYIPSNFQVVECVWFIVERFLHSVGTKPKPYLVNEILFCLSSNFV</sequence>
<comment type="caution">
    <text evidence="1">The sequence shown here is derived from an EMBL/GenBank/DDBJ whole genome shotgun (WGS) entry which is preliminary data.</text>
</comment>
<keyword evidence="2" id="KW-1185">Reference proteome</keyword>
<evidence type="ECO:0000313" key="2">
    <source>
        <dbReference type="Proteomes" id="UP001359559"/>
    </source>
</evidence>
<evidence type="ECO:0000313" key="1">
    <source>
        <dbReference type="EMBL" id="KAK7317231.1"/>
    </source>
</evidence>
<name>A0AAN9KIT9_CLITE</name>
<proteinExistence type="predicted"/>